<feature type="region of interest" description="Disordered" evidence="1">
    <location>
        <begin position="1"/>
        <end position="22"/>
    </location>
</feature>
<evidence type="ECO:0000256" key="1">
    <source>
        <dbReference type="SAM" id="MobiDB-lite"/>
    </source>
</evidence>
<evidence type="ECO:0000313" key="2">
    <source>
        <dbReference type="EMBL" id="JAE12352.1"/>
    </source>
</evidence>
<name>A0A0A9FJ21_ARUDO</name>
<sequence>MRNVLTSQITEPMRTEARNLET</sequence>
<protein>
    <submittedName>
        <fullName evidence="2">Uncharacterized protein</fullName>
    </submittedName>
</protein>
<accession>A0A0A9FJ21</accession>
<reference evidence="2" key="2">
    <citation type="journal article" date="2015" name="Data Brief">
        <title>Shoot transcriptome of the giant reed, Arundo donax.</title>
        <authorList>
            <person name="Barrero R.A."/>
            <person name="Guerrero F.D."/>
            <person name="Moolhuijzen P."/>
            <person name="Goolsby J.A."/>
            <person name="Tidwell J."/>
            <person name="Bellgard S.E."/>
            <person name="Bellgard M.I."/>
        </authorList>
    </citation>
    <scope>NUCLEOTIDE SEQUENCE</scope>
    <source>
        <tissue evidence="2">Shoot tissue taken approximately 20 cm above the soil surface</tissue>
    </source>
</reference>
<organism evidence="2">
    <name type="scientific">Arundo donax</name>
    <name type="common">Giant reed</name>
    <name type="synonym">Donax arundinaceus</name>
    <dbReference type="NCBI Taxonomy" id="35708"/>
    <lineage>
        <taxon>Eukaryota</taxon>
        <taxon>Viridiplantae</taxon>
        <taxon>Streptophyta</taxon>
        <taxon>Embryophyta</taxon>
        <taxon>Tracheophyta</taxon>
        <taxon>Spermatophyta</taxon>
        <taxon>Magnoliopsida</taxon>
        <taxon>Liliopsida</taxon>
        <taxon>Poales</taxon>
        <taxon>Poaceae</taxon>
        <taxon>PACMAD clade</taxon>
        <taxon>Arundinoideae</taxon>
        <taxon>Arundineae</taxon>
        <taxon>Arundo</taxon>
    </lineage>
</organism>
<dbReference type="AlphaFoldDB" id="A0A0A9FJ21"/>
<feature type="compositionally biased region" description="Basic and acidic residues" evidence="1">
    <location>
        <begin position="13"/>
        <end position="22"/>
    </location>
</feature>
<dbReference type="EMBL" id="GBRH01185544">
    <property type="protein sequence ID" value="JAE12352.1"/>
    <property type="molecule type" value="Transcribed_RNA"/>
</dbReference>
<feature type="compositionally biased region" description="Polar residues" evidence="1">
    <location>
        <begin position="1"/>
        <end position="10"/>
    </location>
</feature>
<proteinExistence type="predicted"/>
<reference evidence="2" key="1">
    <citation type="submission" date="2014-09" db="EMBL/GenBank/DDBJ databases">
        <authorList>
            <person name="Magalhaes I.L.F."/>
            <person name="Oliveira U."/>
            <person name="Santos F.R."/>
            <person name="Vidigal T.H.D.A."/>
            <person name="Brescovit A.D."/>
            <person name="Santos A.J."/>
        </authorList>
    </citation>
    <scope>NUCLEOTIDE SEQUENCE</scope>
    <source>
        <tissue evidence="2">Shoot tissue taken approximately 20 cm above the soil surface</tissue>
    </source>
</reference>